<keyword evidence="1" id="KW-0519">Myristate</keyword>
<dbReference type="GO" id="GO:0003676">
    <property type="term" value="F:nucleic acid binding"/>
    <property type="evidence" value="ECO:0007669"/>
    <property type="project" value="InterPro"/>
</dbReference>
<dbReference type="GO" id="GO:0008270">
    <property type="term" value="F:zinc ion binding"/>
    <property type="evidence" value="ECO:0007669"/>
    <property type="project" value="UniProtKB-KW"/>
</dbReference>
<dbReference type="Ensembl" id="ENSACCT00020024991.1">
    <property type="protein sequence ID" value="ENSACCP00020023927.1"/>
    <property type="gene ID" value="ENSACCG00020016433.1"/>
</dbReference>
<keyword evidence="4" id="KW-0862">Zinc</keyword>
<dbReference type="SUPFAM" id="SSF47943">
    <property type="entry name" value="Retrovirus capsid protein, N-terminal core domain"/>
    <property type="match status" value="1"/>
</dbReference>
<reference evidence="8" key="2">
    <citation type="submission" date="2025-09" db="UniProtKB">
        <authorList>
            <consortium name="Ensembl"/>
        </authorList>
    </citation>
    <scope>IDENTIFICATION</scope>
</reference>
<dbReference type="SUPFAM" id="SSF57756">
    <property type="entry name" value="Retrovirus zinc finger-like domains"/>
    <property type="match status" value="1"/>
</dbReference>
<evidence type="ECO:0000256" key="4">
    <source>
        <dbReference type="ARBA" id="ARBA00022833"/>
    </source>
</evidence>
<dbReference type="GO" id="GO:0016032">
    <property type="term" value="P:viral process"/>
    <property type="evidence" value="ECO:0007669"/>
    <property type="project" value="InterPro"/>
</dbReference>
<evidence type="ECO:0000256" key="5">
    <source>
        <dbReference type="PROSITE-ProRule" id="PRU00047"/>
    </source>
</evidence>
<feature type="compositionally biased region" description="Low complexity" evidence="6">
    <location>
        <begin position="219"/>
        <end position="230"/>
    </location>
</feature>
<dbReference type="InterPro" id="IPR045345">
    <property type="entry name" value="Gag_p24_C"/>
</dbReference>
<accession>A0A663FJR5</accession>
<sequence length="649" mass="70390">MLLWGKQHGYKADTVTAFSVPVWQGLGDKLFDSASRGSKEAASLLMTWYLLLETVKDIREQRDRMKEPDVPIAGGGQSSPTEDVGSVAQSSGKRAGQPKPRGRQKNPVVDDSDDEQPSGHPRTIKDRTYERPRDLLPGSDVCPAETAEAPVNPSAPPVPPDSEGREGMNSPPRARGGEQGTSCLYPPLPAETSEGWGDPMGNDMGDPESGGSAGTPKEGQSQGGSRCRGQPWVLPPARITVSPHNPLKFWQQVKARALQEGNWDLSEQINVPVTAGSSGETNLRGTGAMAFPVVRGDPGQGIMDEHRPYSWKVIQDLQKATAQYGPNSPVVMQLIRLLTMEEMTPYDIAQIAQIIFQPVQCAIFRSIWTQRAEAQAVHNLQLSQTDPRYGNGADVLTGTGQFNNPQHQAQWHPLVLEQVKTIGVEALLRTAELAEPEARYTMIKQGAKEPFLSFVEKLMGAIERQVFDAHIREMLVKQLARDNANADCQKVIETLPGDPTLEAMIMACGKVGSVEHKMSALATAMSAMRMSNQKCYCCGQAGHVKANCPAKNRKGGAGQVAVGAATCLKCGKLGHFAKQCKSKFHANGQPLQSGNGRKSAKGCVQTQMPYHSSNPFLVQQPAQTPQAFVTSYGDKPREQPGWMYAPPTQ</sequence>
<dbReference type="PROSITE" id="PS50158">
    <property type="entry name" value="ZF_CCHC"/>
    <property type="match status" value="2"/>
</dbReference>
<keyword evidence="1" id="KW-0449">Lipoprotein</keyword>
<evidence type="ECO:0000259" key="7">
    <source>
        <dbReference type="PROSITE" id="PS50158"/>
    </source>
</evidence>
<evidence type="ECO:0000313" key="8">
    <source>
        <dbReference type="Ensembl" id="ENSACCP00020023927.1"/>
    </source>
</evidence>
<dbReference type="SUPFAM" id="SSF47353">
    <property type="entry name" value="Retrovirus capsid dimerization domain-like"/>
    <property type="match status" value="1"/>
</dbReference>
<dbReference type="Proteomes" id="UP000472275">
    <property type="component" value="Unassembled WGS sequence"/>
</dbReference>
<feature type="domain" description="CCHC-type" evidence="7">
    <location>
        <begin position="567"/>
        <end position="582"/>
    </location>
</feature>
<dbReference type="AlphaFoldDB" id="A0A663FJR5"/>
<dbReference type="Pfam" id="PF19317">
    <property type="entry name" value="Gag_p24_C"/>
    <property type="match status" value="1"/>
</dbReference>
<dbReference type="SMART" id="SM00343">
    <property type="entry name" value="ZnF_C2HC"/>
    <property type="match status" value="2"/>
</dbReference>
<evidence type="ECO:0000313" key="9">
    <source>
        <dbReference type="Proteomes" id="UP000472275"/>
    </source>
</evidence>
<evidence type="ECO:0000256" key="3">
    <source>
        <dbReference type="ARBA" id="ARBA00022771"/>
    </source>
</evidence>
<dbReference type="Gene3D" id="4.10.60.10">
    <property type="entry name" value="Zinc finger, CCHC-type"/>
    <property type="match status" value="1"/>
</dbReference>
<evidence type="ECO:0000256" key="1">
    <source>
        <dbReference type="ARBA" id="ARBA00022707"/>
    </source>
</evidence>
<gene>
    <name evidence="8" type="primary">LOC121233532</name>
</gene>
<dbReference type="PANTHER" id="PTHR40389:SF2">
    <property type="entry name" value="ENDOGENOUS RETROVIRUS GROUP K MEMBER 24 GAG POLYPROTEIN-RELATED"/>
    <property type="match status" value="1"/>
</dbReference>
<keyword evidence="3 5" id="KW-0863">Zinc-finger</keyword>
<dbReference type="InterPro" id="IPR001878">
    <property type="entry name" value="Znf_CCHC"/>
</dbReference>
<reference evidence="8" key="1">
    <citation type="submission" date="2025-08" db="UniProtKB">
        <authorList>
            <consortium name="Ensembl"/>
        </authorList>
    </citation>
    <scope>IDENTIFICATION</scope>
</reference>
<evidence type="ECO:0000256" key="2">
    <source>
        <dbReference type="ARBA" id="ARBA00022723"/>
    </source>
</evidence>
<protein>
    <submittedName>
        <fullName evidence="8">Endogenous retrovirus group K member 8 Gag polyprotein-like</fullName>
    </submittedName>
</protein>
<name>A0A663FJR5_AQUCH</name>
<dbReference type="PANTHER" id="PTHR40389">
    <property type="entry name" value="ENDOGENOUS RETROVIRUS GROUP K MEMBER 24 GAG POLYPROTEIN-RELATED"/>
    <property type="match status" value="1"/>
</dbReference>
<dbReference type="Pfam" id="PF00607">
    <property type="entry name" value="Gag_p24"/>
    <property type="match status" value="1"/>
</dbReference>
<dbReference type="GeneTree" id="ENSGT00940000162994"/>
<dbReference type="Gene3D" id="1.10.375.10">
    <property type="entry name" value="Human Immunodeficiency Virus Type 1 Capsid Protein"/>
    <property type="match status" value="1"/>
</dbReference>
<dbReference type="Gene3D" id="1.10.1200.30">
    <property type="match status" value="1"/>
</dbReference>
<feature type="region of interest" description="Disordered" evidence="6">
    <location>
        <begin position="62"/>
        <end position="232"/>
    </location>
</feature>
<evidence type="ECO:0000256" key="6">
    <source>
        <dbReference type="SAM" id="MobiDB-lite"/>
    </source>
</evidence>
<feature type="compositionally biased region" description="Basic and acidic residues" evidence="6">
    <location>
        <begin position="123"/>
        <end position="134"/>
    </location>
</feature>
<dbReference type="InParanoid" id="A0A663FJR5"/>
<keyword evidence="2" id="KW-0479">Metal-binding</keyword>
<dbReference type="InterPro" id="IPR008916">
    <property type="entry name" value="Retrov_capsid_C"/>
</dbReference>
<dbReference type="InterPro" id="IPR008919">
    <property type="entry name" value="Retrov_capsid_N"/>
</dbReference>
<proteinExistence type="predicted"/>
<feature type="domain" description="CCHC-type" evidence="7">
    <location>
        <begin position="534"/>
        <end position="549"/>
    </location>
</feature>
<organism evidence="8 9">
    <name type="scientific">Aquila chrysaetos chrysaetos</name>
    <dbReference type="NCBI Taxonomy" id="223781"/>
    <lineage>
        <taxon>Eukaryota</taxon>
        <taxon>Metazoa</taxon>
        <taxon>Chordata</taxon>
        <taxon>Craniata</taxon>
        <taxon>Vertebrata</taxon>
        <taxon>Euteleostomi</taxon>
        <taxon>Archelosauria</taxon>
        <taxon>Archosauria</taxon>
        <taxon>Dinosauria</taxon>
        <taxon>Saurischia</taxon>
        <taxon>Theropoda</taxon>
        <taxon>Coelurosauria</taxon>
        <taxon>Aves</taxon>
        <taxon>Neognathae</taxon>
        <taxon>Neoaves</taxon>
        <taxon>Telluraves</taxon>
        <taxon>Accipitrimorphae</taxon>
        <taxon>Accipitriformes</taxon>
        <taxon>Accipitridae</taxon>
        <taxon>Accipitrinae</taxon>
        <taxon>Aquila</taxon>
    </lineage>
</organism>
<dbReference type="InterPro" id="IPR050195">
    <property type="entry name" value="Primate_lentivir_Gag_pol-like"/>
</dbReference>
<dbReference type="Pfam" id="PF14787">
    <property type="entry name" value="zf-CCHC_5"/>
    <property type="match status" value="1"/>
</dbReference>
<keyword evidence="9" id="KW-1185">Reference proteome</keyword>
<dbReference type="InterPro" id="IPR036875">
    <property type="entry name" value="Znf_CCHC_sf"/>
</dbReference>